<dbReference type="SUPFAM" id="SSF54373">
    <property type="entry name" value="FAD-linked reductases, C-terminal domain"/>
    <property type="match status" value="1"/>
</dbReference>
<dbReference type="EMBL" id="FNSN01000003">
    <property type="protein sequence ID" value="SEB67770.1"/>
    <property type="molecule type" value="Genomic_DNA"/>
</dbReference>
<keyword evidence="3" id="KW-0274">FAD</keyword>
<dbReference type="NCBIfam" id="NF008425">
    <property type="entry name" value="PRK11259.1"/>
    <property type="match status" value="1"/>
</dbReference>
<keyword evidence="4" id="KW-0560">Oxidoreductase</keyword>
<dbReference type="InterPro" id="IPR006076">
    <property type="entry name" value="FAD-dep_OxRdtase"/>
</dbReference>
<dbReference type="STRING" id="156980.SAMN04489745_0940"/>
<dbReference type="Gene3D" id="3.50.50.60">
    <property type="entry name" value="FAD/NAD(P)-binding domain"/>
    <property type="match status" value="1"/>
</dbReference>
<accession>A0A1H4LAH2</accession>
<dbReference type="InterPro" id="IPR036188">
    <property type="entry name" value="FAD/NAD-bd_sf"/>
</dbReference>
<dbReference type="GO" id="GO:0008115">
    <property type="term" value="F:sarcosine oxidase activity"/>
    <property type="evidence" value="ECO:0007669"/>
    <property type="project" value="TreeGrafter"/>
</dbReference>
<evidence type="ECO:0000256" key="3">
    <source>
        <dbReference type="ARBA" id="ARBA00022827"/>
    </source>
</evidence>
<dbReference type="Pfam" id="PF01266">
    <property type="entry name" value="DAO"/>
    <property type="match status" value="1"/>
</dbReference>
<proteinExistence type="predicted"/>
<keyword evidence="7" id="KW-1185">Reference proteome</keyword>
<organism evidence="6 7">
    <name type="scientific">Arthrobacter woluwensis</name>
    <dbReference type="NCBI Taxonomy" id="156980"/>
    <lineage>
        <taxon>Bacteria</taxon>
        <taxon>Bacillati</taxon>
        <taxon>Actinomycetota</taxon>
        <taxon>Actinomycetes</taxon>
        <taxon>Micrococcales</taxon>
        <taxon>Micrococcaceae</taxon>
        <taxon>Arthrobacter</taxon>
    </lineage>
</organism>
<name>A0A1H4LAH2_9MICC</name>
<dbReference type="Gene3D" id="3.30.9.10">
    <property type="entry name" value="D-Amino Acid Oxidase, subunit A, domain 2"/>
    <property type="match status" value="1"/>
</dbReference>
<gene>
    <name evidence="6" type="ORF">SAMN04489745_0940</name>
</gene>
<dbReference type="PANTHER" id="PTHR10961:SF7">
    <property type="entry name" value="FAD DEPENDENT OXIDOREDUCTASE DOMAIN-CONTAINING PROTEIN"/>
    <property type="match status" value="1"/>
</dbReference>
<evidence type="ECO:0000313" key="6">
    <source>
        <dbReference type="EMBL" id="SEB67770.1"/>
    </source>
</evidence>
<dbReference type="SUPFAM" id="SSF51905">
    <property type="entry name" value="FAD/NAD(P)-binding domain"/>
    <property type="match status" value="1"/>
</dbReference>
<comment type="cofactor">
    <cofactor evidence="1">
        <name>FAD</name>
        <dbReference type="ChEBI" id="CHEBI:57692"/>
    </cofactor>
</comment>
<protein>
    <submittedName>
        <fullName evidence="6">Sarcosine oxidase</fullName>
    </submittedName>
</protein>
<evidence type="ECO:0000259" key="5">
    <source>
        <dbReference type="Pfam" id="PF01266"/>
    </source>
</evidence>
<dbReference type="InterPro" id="IPR045170">
    <property type="entry name" value="MTOX"/>
</dbReference>
<dbReference type="Proteomes" id="UP000182652">
    <property type="component" value="Unassembled WGS sequence"/>
</dbReference>
<dbReference type="AlphaFoldDB" id="A0A1H4LAH2"/>
<evidence type="ECO:0000313" key="7">
    <source>
        <dbReference type="Proteomes" id="UP000182652"/>
    </source>
</evidence>
<sequence length="392" mass="42949">MPGGYTHIVIGAGAIGSATAYWLSQTPGTRVLVLEQDELVNTRNSSGDVSRIIRHAYHSTAYTALTPAMFEAWAHVEEQSGLPLYLRTGGLDLSSSEPAARASLDAYRGALAAQGIPYEDLDAEEIRRRWPQWRIEDDVTGMYQEAGGLIDIRASVAAHTSLALAHGVTFLPHTRATGVEVRPDSVTVRTPRGDFSADRLVVAVSSWLGELMPDLGLDYRLTLSQEQVSYFTSARLSEFTPDRFPIWIFHGEQDHYGFPVYGEPAVKIARDMRGRFISSDERVYEGDAEEAALLEGFLRRHLPGAVGPVYANKTCVYDMPADRDFVVDTVPGAPHVAVFNGAGHAGKFASLMGRILAELLTEGSTAHPIEAFSLRRPAITDPDFVPTFQLHH</sequence>
<keyword evidence="2" id="KW-0285">Flavoprotein</keyword>
<evidence type="ECO:0000256" key="2">
    <source>
        <dbReference type="ARBA" id="ARBA00022630"/>
    </source>
</evidence>
<feature type="domain" description="FAD dependent oxidoreductase" evidence="5">
    <location>
        <begin position="8"/>
        <end position="359"/>
    </location>
</feature>
<evidence type="ECO:0000256" key="1">
    <source>
        <dbReference type="ARBA" id="ARBA00001974"/>
    </source>
</evidence>
<reference evidence="6 7" key="1">
    <citation type="submission" date="2016-10" db="EMBL/GenBank/DDBJ databases">
        <authorList>
            <person name="de Groot N.N."/>
        </authorList>
    </citation>
    <scope>NUCLEOTIDE SEQUENCE [LARGE SCALE GENOMIC DNA]</scope>
    <source>
        <strain evidence="6 7">DSM 10495</strain>
    </source>
</reference>
<dbReference type="GO" id="GO:0050660">
    <property type="term" value="F:flavin adenine dinucleotide binding"/>
    <property type="evidence" value="ECO:0007669"/>
    <property type="project" value="InterPro"/>
</dbReference>
<evidence type="ECO:0000256" key="4">
    <source>
        <dbReference type="ARBA" id="ARBA00023002"/>
    </source>
</evidence>
<dbReference type="PANTHER" id="PTHR10961">
    <property type="entry name" value="PEROXISOMAL SARCOSINE OXIDASE"/>
    <property type="match status" value="1"/>
</dbReference>